<reference evidence="2" key="1">
    <citation type="submission" date="2017-06" db="EMBL/GenBank/DDBJ databases">
        <title>FDA dAtabase for Regulatory Grade micrObial Sequences (FDA-ARGOS): Supporting development and validation of Infectious Disease Dx tests.</title>
        <authorList>
            <person name="Goldberg B."/>
            <person name="Campos J."/>
            <person name="Tallon L."/>
            <person name="Sadzewicz L."/>
            <person name="Sengamalay N."/>
            <person name="Ott S."/>
            <person name="Godinez A."/>
            <person name="Nagaraj S."/>
            <person name="Vavikolanu K."/>
            <person name="Nadendla S."/>
            <person name="George J."/>
            <person name="Geyer C."/>
            <person name="Sichtig H."/>
        </authorList>
    </citation>
    <scope>NUCLEOTIDE SEQUENCE [LARGE SCALE GENOMIC DNA]</scope>
    <source>
        <strain evidence="2">FDAARGOS_285</strain>
        <plasmid evidence="2">unnamed1</plasmid>
    </source>
</reference>
<accession>A0AAI8GV81</accession>
<dbReference type="KEGG" id="sscu:CEP64_13865"/>
<protein>
    <submittedName>
        <fullName evidence="1">Uncharacterized protein</fullName>
    </submittedName>
</protein>
<dbReference type="RefSeq" id="WP_088592793.1">
    <property type="nucleotide sequence ID" value="NZ_CP022047.2"/>
</dbReference>
<geneLocation type="plasmid" evidence="1 2">
    <name>unnamed1</name>
</geneLocation>
<evidence type="ECO:0000313" key="1">
    <source>
        <dbReference type="EMBL" id="ASE35701.1"/>
    </source>
</evidence>
<name>A0AAI8GV81_MAMSC</name>
<organism evidence="1 2">
    <name type="scientific">Mammaliicoccus sciuri</name>
    <name type="common">Staphylococcus sciuri</name>
    <dbReference type="NCBI Taxonomy" id="1296"/>
    <lineage>
        <taxon>Bacteria</taxon>
        <taxon>Bacillati</taxon>
        <taxon>Bacillota</taxon>
        <taxon>Bacilli</taxon>
        <taxon>Bacillales</taxon>
        <taxon>Staphylococcaceae</taxon>
        <taxon>Mammaliicoccus</taxon>
    </lineage>
</organism>
<gene>
    <name evidence="1" type="ORF">CEP64_13865</name>
</gene>
<evidence type="ECO:0000313" key="2">
    <source>
        <dbReference type="Proteomes" id="UP000197058"/>
    </source>
</evidence>
<keyword evidence="1" id="KW-0614">Plasmid</keyword>
<dbReference type="AlphaFoldDB" id="A0AAI8GV81"/>
<dbReference type="EMBL" id="CP022047">
    <property type="protein sequence ID" value="ASE35701.1"/>
    <property type="molecule type" value="Genomic_DNA"/>
</dbReference>
<dbReference type="Proteomes" id="UP000197058">
    <property type="component" value="Plasmid unnamed1"/>
</dbReference>
<proteinExistence type="predicted"/>
<sequence>MSNIKLYVFCKEQTNSKYAPIMAKDIIGIYEEDEFPEFYMEQFEAIREAISESDYRDFVEDIVLLSGLNALYQNGMNIYDIRPTLDILNTYFDREYFNIKMYELECDEEDSSNIINLINEEGLTNYLNQREHVRLLIDILNQCSNKEVLQALFEFEGIQLSDEELTRKYVSYINDDTITGVLDPRIKIL</sequence>